<dbReference type="GO" id="GO:0006979">
    <property type="term" value="P:response to oxidative stress"/>
    <property type="evidence" value="ECO:0007669"/>
    <property type="project" value="InterPro"/>
</dbReference>
<dbReference type="FunFam" id="1.10.640.10:FF:000009">
    <property type="entry name" value="Peroxidase, isoform B"/>
    <property type="match status" value="1"/>
</dbReference>
<protein>
    <recommendedName>
        <fullName evidence="6">Peroxidase</fullName>
    </recommendedName>
</protein>
<dbReference type="InterPro" id="IPR019791">
    <property type="entry name" value="Haem_peroxidase_animal"/>
</dbReference>
<name>A0A9N9X2Q7_PHACE</name>
<keyword evidence="5" id="KW-1185">Reference proteome</keyword>
<organism evidence="4 5">
    <name type="scientific">Phaedon cochleariae</name>
    <name type="common">Mustard beetle</name>
    <dbReference type="NCBI Taxonomy" id="80249"/>
    <lineage>
        <taxon>Eukaryota</taxon>
        <taxon>Metazoa</taxon>
        <taxon>Ecdysozoa</taxon>
        <taxon>Arthropoda</taxon>
        <taxon>Hexapoda</taxon>
        <taxon>Insecta</taxon>
        <taxon>Pterygota</taxon>
        <taxon>Neoptera</taxon>
        <taxon>Endopterygota</taxon>
        <taxon>Coleoptera</taxon>
        <taxon>Polyphaga</taxon>
        <taxon>Cucujiformia</taxon>
        <taxon>Chrysomeloidea</taxon>
        <taxon>Chrysomelidae</taxon>
        <taxon>Chrysomelinae</taxon>
        <taxon>Chrysomelini</taxon>
        <taxon>Phaedon</taxon>
    </lineage>
</organism>
<reference evidence="4" key="1">
    <citation type="submission" date="2022-01" db="EMBL/GenBank/DDBJ databases">
        <authorList>
            <person name="King R."/>
        </authorList>
    </citation>
    <scope>NUCLEOTIDE SEQUENCE</scope>
</reference>
<feature type="chain" id="PRO_5040222162" description="Peroxidase" evidence="3">
    <location>
        <begin position="24"/>
        <end position="681"/>
    </location>
</feature>
<keyword evidence="2" id="KW-0349">Heme</keyword>
<evidence type="ECO:0008006" key="6">
    <source>
        <dbReference type="Google" id="ProtNLM"/>
    </source>
</evidence>
<dbReference type="EMBL" id="OU896714">
    <property type="protein sequence ID" value="CAG9824136.1"/>
    <property type="molecule type" value="Genomic_DNA"/>
</dbReference>
<reference evidence="4" key="2">
    <citation type="submission" date="2022-10" db="EMBL/GenBank/DDBJ databases">
        <authorList>
            <consortium name="ENA_rothamsted_submissions"/>
            <consortium name="culmorum"/>
            <person name="King R."/>
        </authorList>
    </citation>
    <scope>NUCLEOTIDE SEQUENCE</scope>
</reference>
<keyword evidence="1" id="KW-0560">Oxidoreductase</keyword>
<dbReference type="SUPFAM" id="SSF48113">
    <property type="entry name" value="Heme-dependent peroxidases"/>
    <property type="match status" value="1"/>
</dbReference>
<dbReference type="PRINTS" id="PR00457">
    <property type="entry name" value="ANPEROXIDASE"/>
</dbReference>
<dbReference type="PROSITE" id="PS50292">
    <property type="entry name" value="PEROXIDASE_3"/>
    <property type="match status" value="1"/>
</dbReference>
<dbReference type="AlphaFoldDB" id="A0A9N9X2Q7"/>
<keyword evidence="2" id="KW-0408">Iron</keyword>
<sequence>MLQKTIWTIFLQIFLLSFKENLAQRDSSTLDSFFDDIFSEPHQNSRKSIFSENSLSNYNDVFTFQPPTSTTPDPRTLGCGTPPHSCGPNAIYRSYDGACNNLRNPIWGIPNTPYRRLLPANYGDGISLPTTAKGGRALPLARSVSLALYPDVPIFDPIYTLNLMQYSQIVTHDMSRTIGSSQTRHYKTRCCSPEGQLLELAESPDHCFPIVLPDNDPAHSKTKTKCMSFDRSITNKDRNCVEDSTPADQLTSVNHYLDLSLVYGNDAKTSRLLRQFQNGRLRTEHRSGQQWLPRATNASQTCRLLDEKDACYMAGDSRVNQSPHLALLQTIYVREHNRLAASLSALNPHWPDERVFQEARKINMAAYQHVTYYEWLPHLVGRRYALGAKLIYDVDDHVDDYDEKVDPTVLNEHATAAFRHFHSMIVGHLHLVSEHRTSQGRIRLSDVLRRPQILEEKHGFEALTRGLSAQLQSASDQYHDSEITQYLFRGDNETFGIDLKAFDIQRARDHGLATYNDFRVLWGLPRARRFEDFLDWISEENVRKLATLYADPEDVDLSVGGSLERPAPGALVGPTFLRILIEQFSRTRRGDRYWYENAGKTGFSDRQLIEIRKASVSRLLCDNTGVEYMQPRGFEKLFEGNPLVKCEQLPSMDLSKWKETKSDQYGSENFMNRAFNFITSL</sequence>
<evidence type="ECO:0000256" key="2">
    <source>
        <dbReference type="PIRSR" id="PIRSR619791-2"/>
    </source>
</evidence>
<dbReference type="Gene3D" id="1.10.640.10">
    <property type="entry name" value="Haem peroxidase domain superfamily, animal type"/>
    <property type="match status" value="1"/>
</dbReference>
<dbReference type="PANTHER" id="PTHR11475">
    <property type="entry name" value="OXIDASE/PEROXIDASE"/>
    <property type="match status" value="1"/>
</dbReference>
<dbReference type="InterPro" id="IPR010255">
    <property type="entry name" value="Haem_peroxidase_sf"/>
</dbReference>
<dbReference type="InterPro" id="IPR037120">
    <property type="entry name" value="Haem_peroxidase_sf_animal"/>
</dbReference>
<dbReference type="GO" id="GO:0004601">
    <property type="term" value="F:peroxidase activity"/>
    <property type="evidence" value="ECO:0007669"/>
    <property type="project" value="UniProtKB-KW"/>
</dbReference>
<gene>
    <name evidence="4" type="ORF">PHAECO_LOCUS11588</name>
</gene>
<dbReference type="PANTHER" id="PTHR11475:SF86">
    <property type="entry name" value="PEROXIDASE"/>
    <property type="match status" value="1"/>
</dbReference>
<dbReference type="Proteomes" id="UP001153737">
    <property type="component" value="Chromosome 8"/>
</dbReference>
<keyword evidence="1" id="KW-0575">Peroxidase</keyword>
<dbReference type="GO" id="GO:0046872">
    <property type="term" value="F:metal ion binding"/>
    <property type="evidence" value="ECO:0007669"/>
    <property type="project" value="UniProtKB-KW"/>
</dbReference>
<evidence type="ECO:0000313" key="5">
    <source>
        <dbReference type="Proteomes" id="UP001153737"/>
    </source>
</evidence>
<evidence type="ECO:0000256" key="3">
    <source>
        <dbReference type="SAM" id="SignalP"/>
    </source>
</evidence>
<dbReference type="GO" id="GO:0020037">
    <property type="term" value="F:heme binding"/>
    <property type="evidence" value="ECO:0007669"/>
    <property type="project" value="InterPro"/>
</dbReference>
<evidence type="ECO:0000313" key="4">
    <source>
        <dbReference type="EMBL" id="CAG9824136.1"/>
    </source>
</evidence>
<feature type="binding site" description="axial binding residue" evidence="2">
    <location>
        <position position="422"/>
    </location>
    <ligand>
        <name>heme b</name>
        <dbReference type="ChEBI" id="CHEBI:60344"/>
    </ligand>
    <ligandPart>
        <name>Fe</name>
        <dbReference type="ChEBI" id="CHEBI:18248"/>
    </ligandPart>
</feature>
<dbReference type="Pfam" id="PF03098">
    <property type="entry name" value="An_peroxidase"/>
    <property type="match status" value="1"/>
</dbReference>
<dbReference type="OrthoDB" id="823504at2759"/>
<feature type="signal peptide" evidence="3">
    <location>
        <begin position="1"/>
        <end position="23"/>
    </location>
</feature>
<keyword evidence="2" id="KW-0479">Metal-binding</keyword>
<dbReference type="CDD" id="cd09823">
    <property type="entry name" value="peroxinectin_like"/>
    <property type="match status" value="1"/>
</dbReference>
<accession>A0A9N9X2Q7</accession>
<proteinExistence type="predicted"/>
<keyword evidence="3" id="KW-0732">Signal</keyword>
<evidence type="ECO:0000256" key="1">
    <source>
        <dbReference type="ARBA" id="ARBA00022559"/>
    </source>
</evidence>